<dbReference type="InterPro" id="IPR002502">
    <property type="entry name" value="Amidase_domain"/>
</dbReference>
<feature type="domain" description="N-acetylmuramoyl-L-alanine amidase" evidence="5">
    <location>
        <begin position="52"/>
        <end position="189"/>
    </location>
</feature>
<keyword evidence="2" id="KW-0399">Innate immunity</keyword>
<dbReference type="GO" id="GO:0008745">
    <property type="term" value="F:N-acetylmuramoyl-L-alanine amidase activity"/>
    <property type="evidence" value="ECO:0007669"/>
    <property type="project" value="InterPro"/>
</dbReference>
<dbReference type="STRING" id="166423.A0A0M8ZVU4"/>
<organism evidence="7 8">
    <name type="scientific">Melipona quadrifasciata</name>
    <dbReference type="NCBI Taxonomy" id="166423"/>
    <lineage>
        <taxon>Eukaryota</taxon>
        <taxon>Metazoa</taxon>
        <taxon>Ecdysozoa</taxon>
        <taxon>Arthropoda</taxon>
        <taxon>Hexapoda</taxon>
        <taxon>Insecta</taxon>
        <taxon>Pterygota</taxon>
        <taxon>Neoptera</taxon>
        <taxon>Endopterygota</taxon>
        <taxon>Hymenoptera</taxon>
        <taxon>Apocrita</taxon>
        <taxon>Aculeata</taxon>
        <taxon>Apoidea</taxon>
        <taxon>Anthophila</taxon>
        <taxon>Apidae</taxon>
        <taxon>Melipona</taxon>
    </lineage>
</organism>
<keyword evidence="8" id="KW-1185">Reference proteome</keyword>
<dbReference type="AlphaFoldDB" id="A0A0M8ZVU4"/>
<evidence type="ECO:0000256" key="4">
    <source>
        <dbReference type="SAM" id="SignalP"/>
    </source>
</evidence>
<dbReference type="InterPro" id="IPR015510">
    <property type="entry name" value="PGRP"/>
</dbReference>
<evidence type="ECO:0000256" key="1">
    <source>
        <dbReference type="ARBA" id="ARBA00007553"/>
    </source>
</evidence>
<name>A0A0M8ZVU4_9HYME</name>
<dbReference type="PANTHER" id="PTHR11022:SF41">
    <property type="entry name" value="PEPTIDOGLYCAN-RECOGNITION PROTEIN LC-RELATED"/>
    <property type="match status" value="1"/>
</dbReference>
<feature type="domain" description="Peptidoglycan recognition protein family" evidence="6">
    <location>
        <begin position="38"/>
        <end position="182"/>
    </location>
</feature>
<dbReference type="SMART" id="SM00701">
    <property type="entry name" value="PGRP"/>
    <property type="match status" value="2"/>
</dbReference>
<sequence length="354" mass="39554">MKSFNCVVFVVYVFISFVQPKNVFGLPSFNANVSTAIPNIVSRHDWQARPATGHELLKVTPTPYVVVHHGGIQQYCHDEKSCSKIVRSYQNHHMSDNGWEDIGYNFIIGEDGNVYEGRGWKFTGAHAPGYNNRSIGICIIGDFTHRLPNEAALKTLNTLIDYGVSKGSISYNYHVVGHRQVRQTELRPNIIPRAEWGAARASSVRNLAKDPAPFVVIHHSDSDSCTTRAICQARVRSFQNHHMNNKGWGDIGYNFLVGEDGNIYEGRGWGKQGAHSKSYNSKSIGICMIGNFNHHNPNAAAVKAAQDLIEYGVSLGKIEENYTLLGHRQTTQTDCPGDSLYQLIQTWPHWSSNQ</sequence>
<dbReference type="InterPro" id="IPR036505">
    <property type="entry name" value="Amidase/PGRP_sf"/>
</dbReference>
<protein>
    <submittedName>
        <fullName evidence="7">Peptidoglycan recognition protein 3</fullName>
    </submittedName>
</protein>
<dbReference type="Proteomes" id="UP000053105">
    <property type="component" value="Unassembled WGS sequence"/>
</dbReference>
<dbReference type="SUPFAM" id="SSF55846">
    <property type="entry name" value="N-acetylmuramoyl-L-alanine amidase-like"/>
    <property type="match status" value="2"/>
</dbReference>
<dbReference type="PANTHER" id="PTHR11022">
    <property type="entry name" value="PEPTIDOGLYCAN RECOGNITION PROTEIN"/>
    <property type="match status" value="1"/>
</dbReference>
<dbReference type="CDD" id="cd06583">
    <property type="entry name" value="PGRP"/>
    <property type="match status" value="2"/>
</dbReference>
<accession>A0A0M8ZVU4</accession>
<dbReference type="GO" id="GO:0045087">
    <property type="term" value="P:innate immune response"/>
    <property type="evidence" value="ECO:0007669"/>
    <property type="project" value="UniProtKB-KW"/>
</dbReference>
<dbReference type="SMART" id="SM00644">
    <property type="entry name" value="Ami_2"/>
    <property type="match status" value="2"/>
</dbReference>
<comment type="similarity">
    <text evidence="1">Belongs to the N-acetylmuramoyl-L-alanine amidase 2 family.</text>
</comment>
<evidence type="ECO:0000256" key="3">
    <source>
        <dbReference type="ARBA" id="ARBA00022859"/>
    </source>
</evidence>
<evidence type="ECO:0000313" key="7">
    <source>
        <dbReference type="EMBL" id="KOX70643.1"/>
    </source>
</evidence>
<evidence type="ECO:0000259" key="6">
    <source>
        <dbReference type="SMART" id="SM00701"/>
    </source>
</evidence>
<proteinExistence type="inferred from homology"/>
<dbReference type="Gene3D" id="3.40.80.10">
    <property type="entry name" value="Peptidoglycan recognition protein-like"/>
    <property type="match status" value="2"/>
</dbReference>
<feature type="signal peptide" evidence="4">
    <location>
        <begin position="1"/>
        <end position="20"/>
    </location>
</feature>
<dbReference type="InterPro" id="IPR006619">
    <property type="entry name" value="PGRP_domain_met/bac"/>
</dbReference>
<dbReference type="FunFam" id="3.40.80.10:FF:000001">
    <property type="entry name" value="Peptidoglycan recognition protein 1"/>
    <property type="match status" value="2"/>
</dbReference>
<evidence type="ECO:0000256" key="2">
    <source>
        <dbReference type="ARBA" id="ARBA00022588"/>
    </source>
</evidence>
<feature type="chain" id="PRO_5005830892" evidence="4">
    <location>
        <begin position="21"/>
        <end position="354"/>
    </location>
</feature>
<reference evidence="7 8" key="1">
    <citation type="submission" date="2015-07" db="EMBL/GenBank/DDBJ databases">
        <title>The genome of Melipona quadrifasciata.</title>
        <authorList>
            <person name="Pan H."/>
            <person name="Kapheim K."/>
        </authorList>
    </citation>
    <scope>NUCLEOTIDE SEQUENCE [LARGE SCALE GENOMIC DNA]</scope>
    <source>
        <strain evidence="7">0111107301</strain>
        <tissue evidence="7">Whole body</tissue>
    </source>
</reference>
<dbReference type="GO" id="GO:0009253">
    <property type="term" value="P:peptidoglycan catabolic process"/>
    <property type="evidence" value="ECO:0007669"/>
    <property type="project" value="InterPro"/>
</dbReference>
<feature type="domain" description="N-acetylmuramoyl-L-alanine amidase" evidence="5">
    <location>
        <begin position="202"/>
        <end position="337"/>
    </location>
</feature>
<dbReference type="Pfam" id="PF01510">
    <property type="entry name" value="Amidase_2"/>
    <property type="match status" value="2"/>
</dbReference>
<feature type="domain" description="Peptidoglycan recognition protein family" evidence="6">
    <location>
        <begin position="188"/>
        <end position="331"/>
    </location>
</feature>
<keyword evidence="3" id="KW-0391">Immunity</keyword>
<gene>
    <name evidence="7" type="ORF">WN51_03701</name>
</gene>
<dbReference type="EMBL" id="KQ435855">
    <property type="protein sequence ID" value="KOX70643.1"/>
    <property type="molecule type" value="Genomic_DNA"/>
</dbReference>
<evidence type="ECO:0000313" key="8">
    <source>
        <dbReference type="Proteomes" id="UP000053105"/>
    </source>
</evidence>
<dbReference type="OrthoDB" id="10001926at2759"/>
<evidence type="ECO:0000259" key="5">
    <source>
        <dbReference type="SMART" id="SM00644"/>
    </source>
</evidence>
<dbReference type="GO" id="GO:0008270">
    <property type="term" value="F:zinc ion binding"/>
    <property type="evidence" value="ECO:0007669"/>
    <property type="project" value="InterPro"/>
</dbReference>
<keyword evidence="4" id="KW-0732">Signal</keyword>